<dbReference type="PANTHER" id="PTHR37841">
    <property type="entry name" value="GLR2918 PROTEIN"/>
    <property type="match status" value="1"/>
</dbReference>
<evidence type="ECO:0000313" key="1">
    <source>
        <dbReference type="EMBL" id="AXE24063.1"/>
    </source>
</evidence>
<dbReference type="Pfam" id="PF14903">
    <property type="entry name" value="WG_beta_rep"/>
    <property type="match status" value="3"/>
</dbReference>
<dbReference type="AlphaFoldDB" id="A0A344TZJ2"/>
<evidence type="ECO:0008006" key="3">
    <source>
        <dbReference type="Google" id="ProtNLM"/>
    </source>
</evidence>
<dbReference type="PANTHER" id="PTHR37841:SF1">
    <property type="entry name" value="DUF3298 DOMAIN-CONTAINING PROTEIN"/>
    <property type="match status" value="1"/>
</dbReference>
<organism evidence="1 2">
    <name type="scientific">Streptomyces globosus</name>
    <dbReference type="NCBI Taxonomy" id="68209"/>
    <lineage>
        <taxon>Bacteria</taxon>
        <taxon>Bacillati</taxon>
        <taxon>Actinomycetota</taxon>
        <taxon>Actinomycetes</taxon>
        <taxon>Kitasatosporales</taxon>
        <taxon>Streptomycetaceae</taxon>
        <taxon>Streptomyces</taxon>
    </lineage>
</organism>
<evidence type="ECO:0000313" key="2">
    <source>
        <dbReference type="Proteomes" id="UP000252004"/>
    </source>
</evidence>
<sequence length="546" mass="57372">MAGWAAGGSIPAVTARVHVLSVPGGQPGSPRVLLVDPAGVRIPAPELAEVWPFDPDGEGGAVAAARSAEGGWGYLDHTGRWRVPPVLQEAKRLAWPGGLARFRRGDAWGYVNARGDVVVEPRYREASAFSHGLAAVRAGRRFHYVDTAGDIAIAGPFKPAGPFSAVGLAAVRTGADRPAGYIDREGRMAVEPRFDEALAFGAQGAAPVRVGDRWGLVDTVGGWIVEPRYARIDEFGEDGRAYRVDAGRPSDGYGYLDAAGRTAVRGGPGLSPVMACGLVRDDDAGLRFLDRAGRPAFDGRFEWADDFDPLSGACVARRGGRWGVLDAVGGFRAVPFREPVTVSGDVVGFGPGQGVAPFLDRDGTVVFVNRAAEVVARLGAGSILPAVLSRGPAEHFLVPEARDGGVVGLATGLLAAEPVGFFPYSLVFGGRRSVTAVPGAGGEGGTRLHTGSLLVLAESHVSEELWGAYGFLADQEGEAFAAYFTDLAGQLAGHFGEPEHDTVRLRIGDGNTARVWHVNGRRLVLEVYSQCGDGDFEHQLRLAALA</sequence>
<dbReference type="InterPro" id="IPR032774">
    <property type="entry name" value="WG_beta_rep"/>
</dbReference>
<name>A0A344TZJ2_9ACTN</name>
<dbReference type="KEGG" id="sgz:C0216_11890"/>
<proteinExistence type="predicted"/>
<dbReference type="EMBL" id="CP030862">
    <property type="protein sequence ID" value="AXE24063.1"/>
    <property type="molecule type" value="Genomic_DNA"/>
</dbReference>
<accession>A0A344TZJ2</accession>
<dbReference type="OrthoDB" id="3974959at2"/>
<protein>
    <recommendedName>
        <fullName evidence="3">WG repeat-containing protein</fullName>
    </recommendedName>
</protein>
<gene>
    <name evidence="1" type="ORF">C0216_11890</name>
</gene>
<keyword evidence="2" id="KW-1185">Reference proteome</keyword>
<dbReference type="Proteomes" id="UP000252004">
    <property type="component" value="Chromosome"/>
</dbReference>
<reference evidence="1 2" key="1">
    <citation type="submission" date="2018-01" db="EMBL/GenBank/DDBJ databases">
        <title>Draft genome Sequence of streptomyces globosus LZH-48.</title>
        <authorList>
            <person name="Ran K."/>
            <person name="Li Z."/>
            <person name="Wei S."/>
            <person name="Dong R."/>
        </authorList>
    </citation>
    <scope>NUCLEOTIDE SEQUENCE [LARGE SCALE GENOMIC DNA]</scope>
    <source>
        <strain evidence="1 2">LZH-48</strain>
    </source>
</reference>